<evidence type="ECO:0000313" key="4">
    <source>
        <dbReference type="Proteomes" id="UP000077755"/>
    </source>
</evidence>
<name>A0AAF0WPL8_DAUCS</name>
<keyword evidence="4" id="KW-1185">Reference proteome</keyword>
<accession>A0AAF0WPL8</accession>
<evidence type="ECO:0000256" key="1">
    <source>
        <dbReference type="SAM" id="SignalP"/>
    </source>
</evidence>
<reference evidence="3" key="1">
    <citation type="journal article" date="2016" name="Nat. Genet.">
        <title>A high-quality carrot genome assembly provides new insights into carotenoid accumulation and asterid genome evolution.</title>
        <authorList>
            <person name="Iorizzo M."/>
            <person name="Ellison S."/>
            <person name="Senalik D."/>
            <person name="Zeng P."/>
            <person name="Satapoomin P."/>
            <person name="Huang J."/>
            <person name="Bowman M."/>
            <person name="Iovene M."/>
            <person name="Sanseverino W."/>
            <person name="Cavagnaro P."/>
            <person name="Yildiz M."/>
            <person name="Macko-Podgorni A."/>
            <person name="Moranska E."/>
            <person name="Grzebelus E."/>
            <person name="Grzebelus D."/>
            <person name="Ashrafi H."/>
            <person name="Zheng Z."/>
            <person name="Cheng S."/>
            <person name="Spooner D."/>
            <person name="Van Deynze A."/>
            <person name="Simon P."/>
        </authorList>
    </citation>
    <scope>NUCLEOTIDE SEQUENCE</scope>
    <source>
        <tissue evidence="3">Leaf</tissue>
    </source>
</reference>
<feature type="signal peptide" evidence="1">
    <location>
        <begin position="1"/>
        <end position="20"/>
    </location>
</feature>
<dbReference type="AlphaFoldDB" id="A0AAF0WPL8"/>
<dbReference type="InterPro" id="IPR004330">
    <property type="entry name" value="FAR1_DNA_bnd_dom"/>
</dbReference>
<feature type="domain" description="FAR1" evidence="2">
    <location>
        <begin position="46"/>
        <end position="132"/>
    </location>
</feature>
<dbReference type="Pfam" id="PF03101">
    <property type="entry name" value="FAR1"/>
    <property type="match status" value="1"/>
</dbReference>
<proteinExistence type="predicted"/>
<dbReference type="Proteomes" id="UP000077755">
    <property type="component" value="Chromosome 3"/>
</dbReference>
<evidence type="ECO:0000313" key="3">
    <source>
        <dbReference type="EMBL" id="WOG93039.1"/>
    </source>
</evidence>
<keyword evidence="1" id="KW-0732">Signal</keyword>
<reference evidence="3" key="2">
    <citation type="submission" date="2022-03" db="EMBL/GenBank/DDBJ databases">
        <title>Draft title - Genomic analysis of global carrot germplasm unveils the trajectory of domestication and the origin of high carotenoid orange carrot.</title>
        <authorList>
            <person name="Iorizzo M."/>
            <person name="Ellison S."/>
            <person name="Senalik D."/>
            <person name="Macko-Podgorni A."/>
            <person name="Grzebelus D."/>
            <person name="Bostan H."/>
            <person name="Rolling W."/>
            <person name="Curaba J."/>
            <person name="Simon P."/>
        </authorList>
    </citation>
    <scope>NUCLEOTIDE SEQUENCE</scope>
    <source>
        <tissue evidence="3">Leaf</tissue>
    </source>
</reference>
<organism evidence="3 4">
    <name type="scientific">Daucus carota subsp. sativus</name>
    <name type="common">Carrot</name>
    <dbReference type="NCBI Taxonomy" id="79200"/>
    <lineage>
        <taxon>Eukaryota</taxon>
        <taxon>Viridiplantae</taxon>
        <taxon>Streptophyta</taxon>
        <taxon>Embryophyta</taxon>
        <taxon>Tracheophyta</taxon>
        <taxon>Spermatophyta</taxon>
        <taxon>Magnoliopsida</taxon>
        <taxon>eudicotyledons</taxon>
        <taxon>Gunneridae</taxon>
        <taxon>Pentapetalae</taxon>
        <taxon>asterids</taxon>
        <taxon>campanulids</taxon>
        <taxon>Apiales</taxon>
        <taxon>Apiaceae</taxon>
        <taxon>Apioideae</taxon>
        <taxon>Scandiceae</taxon>
        <taxon>Daucinae</taxon>
        <taxon>Daucus</taxon>
        <taxon>Daucus sect. Daucus</taxon>
    </lineage>
</organism>
<gene>
    <name evidence="3" type="ORF">DCAR_0312318</name>
</gene>
<sequence>MDYTCFIFIVLQMLQATIYTRIPECLNSLKPKLGQRFSDLDQGYIFYKEYGRQSGFDVRRSTEKSDRFGNTITKYYVCSRSGRPEDKNLDENIKRRRTISTKCECHAELVLGIHDVGGFFVKKFTEVHNHPFAGKGGMQFLRCSRS</sequence>
<protein>
    <recommendedName>
        <fullName evidence="2">FAR1 domain-containing protein</fullName>
    </recommendedName>
</protein>
<dbReference type="PANTHER" id="PTHR47718">
    <property type="entry name" value="OS01G0519700 PROTEIN"/>
    <property type="match status" value="1"/>
</dbReference>
<feature type="chain" id="PRO_5042064283" description="FAR1 domain-containing protein" evidence="1">
    <location>
        <begin position="21"/>
        <end position="146"/>
    </location>
</feature>
<evidence type="ECO:0000259" key="2">
    <source>
        <dbReference type="Pfam" id="PF03101"/>
    </source>
</evidence>
<dbReference type="EMBL" id="CP093345">
    <property type="protein sequence ID" value="WOG93039.1"/>
    <property type="molecule type" value="Genomic_DNA"/>
</dbReference>